<evidence type="ECO:0000313" key="2">
    <source>
        <dbReference type="Proteomes" id="UP000828941"/>
    </source>
</evidence>
<gene>
    <name evidence="1" type="ORF">L6164_002856</name>
</gene>
<protein>
    <submittedName>
        <fullName evidence="1">Uncharacterized protein</fullName>
    </submittedName>
</protein>
<comment type="caution">
    <text evidence="1">The sequence shown here is derived from an EMBL/GenBank/DDBJ whole genome shotgun (WGS) entry which is preliminary data.</text>
</comment>
<reference evidence="1 2" key="1">
    <citation type="journal article" date="2022" name="DNA Res.">
        <title>Chromosomal-level genome assembly of the orchid tree Bauhinia variegata (Leguminosae; Cercidoideae) supports the allotetraploid origin hypothesis of Bauhinia.</title>
        <authorList>
            <person name="Zhong Y."/>
            <person name="Chen Y."/>
            <person name="Zheng D."/>
            <person name="Pang J."/>
            <person name="Liu Y."/>
            <person name="Luo S."/>
            <person name="Meng S."/>
            <person name="Qian L."/>
            <person name="Wei D."/>
            <person name="Dai S."/>
            <person name="Zhou R."/>
        </authorList>
    </citation>
    <scope>NUCLEOTIDE SEQUENCE [LARGE SCALE GENOMIC DNA]</scope>
    <source>
        <strain evidence="1">BV-YZ2020</strain>
    </source>
</reference>
<dbReference type="Proteomes" id="UP000828941">
    <property type="component" value="Chromosome 2"/>
</dbReference>
<dbReference type="EMBL" id="CM039427">
    <property type="protein sequence ID" value="KAI4353937.1"/>
    <property type="molecule type" value="Genomic_DNA"/>
</dbReference>
<accession>A0ACB9PYX6</accession>
<name>A0ACB9PYX6_BAUVA</name>
<evidence type="ECO:0000313" key="1">
    <source>
        <dbReference type="EMBL" id="KAI4353937.1"/>
    </source>
</evidence>
<organism evidence="1 2">
    <name type="scientific">Bauhinia variegata</name>
    <name type="common">Purple orchid tree</name>
    <name type="synonym">Phanera variegata</name>
    <dbReference type="NCBI Taxonomy" id="167791"/>
    <lineage>
        <taxon>Eukaryota</taxon>
        <taxon>Viridiplantae</taxon>
        <taxon>Streptophyta</taxon>
        <taxon>Embryophyta</taxon>
        <taxon>Tracheophyta</taxon>
        <taxon>Spermatophyta</taxon>
        <taxon>Magnoliopsida</taxon>
        <taxon>eudicotyledons</taxon>
        <taxon>Gunneridae</taxon>
        <taxon>Pentapetalae</taxon>
        <taxon>rosids</taxon>
        <taxon>fabids</taxon>
        <taxon>Fabales</taxon>
        <taxon>Fabaceae</taxon>
        <taxon>Cercidoideae</taxon>
        <taxon>Cercideae</taxon>
        <taxon>Bauhiniinae</taxon>
        <taxon>Bauhinia</taxon>
    </lineage>
</organism>
<sequence>MVIVTERAGHAYDVMSSISNKELNSYDGTPASKTLSWHLASETKSTLKGTSHGSTYGDDPKFSAKTSGVFHLLDNEESARVKSLASQIHLSNGGLAFGTTMQTLGVTRRMHWRVPNH</sequence>
<keyword evidence="2" id="KW-1185">Reference proteome</keyword>
<proteinExistence type="predicted"/>